<proteinExistence type="predicted"/>
<gene>
    <name evidence="1" type="ORF">METZ01_LOCUS196839</name>
</gene>
<dbReference type="EMBL" id="UINC01041979">
    <property type="protein sequence ID" value="SVB43985.1"/>
    <property type="molecule type" value="Genomic_DNA"/>
</dbReference>
<organism evidence="1">
    <name type="scientific">marine metagenome</name>
    <dbReference type="NCBI Taxonomy" id="408172"/>
    <lineage>
        <taxon>unclassified sequences</taxon>
        <taxon>metagenomes</taxon>
        <taxon>ecological metagenomes</taxon>
    </lineage>
</organism>
<evidence type="ECO:0000313" key="1">
    <source>
        <dbReference type="EMBL" id="SVB43985.1"/>
    </source>
</evidence>
<dbReference type="AlphaFoldDB" id="A0A382E0J3"/>
<reference evidence="1" key="1">
    <citation type="submission" date="2018-05" db="EMBL/GenBank/DDBJ databases">
        <authorList>
            <person name="Lanie J.A."/>
            <person name="Ng W.-L."/>
            <person name="Kazmierczak K.M."/>
            <person name="Andrzejewski T.M."/>
            <person name="Davidsen T.M."/>
            <person name="Wayne K.J."/>
            <person name="Tettelin H."/>
            <person name="Glass J.I."/>
            <person name="Rusch D."/>
            <person name="Podicherti R."/>
            <person name="Tsui H.-C.T."/>
            <person name="Winkler M.E."/>
        </authorList>
    </citation>
    <scope>NUCLEOTIDE SEQUENCE</scope>
</reference>
<accession>A0A382E0J3</accession>
<feature type="non-terminal residue" evidence="1">
    <location>
        <position position="30"/>
    </location>
</feature>
<sequence length="30" mass="3212">MDNLLNAVSEGADITREKLIVTFSHTHAAG</sequence>
<name>A0A382E0J3_9ZZZZ</name>
<protein>
    <submittedName>
        <fullName evidence="1">Uncharacterized protein</fullName>
    </submittedName>
</protein>